<organism evidence="1 2">
    <name type="scientific">Streptomyces ehimensis</name>
    <dbReference type="NCBI Taxonomy" id="68195"/>
    <lineage>
        <taxon>Bacteria</taxon>
        <taxon>Bacillati</taxon>
        <taxon>Actinomycetota</taxon>
        <taxon>Actinomycetes</taxon>
        <taxon>Kitasatosporales</taxon>
        <taxon>Streptomycetaceae</taxon>
        <taxon>Streptomyces</taxon>
    </lineage>
</organism>
<dbReference type="EMBL" id="JBHSFS010000029">
    <property type="protein sequence ID" value="MFC4517947.1"/>
    <property type="molecule type" value="Genomic_DNA"/>
</dbReference>
<dbReference type="Proteomes" id="UP001595990">
    <property type="component" value="Unassembled WGS sequence"/>
</dbReference>
<keyword evidence="2" id="KW-1185">Reference proteome</keyword>
<accession>A0ABV9BVC2</accession>
<dbReference type="Pfam" id="PF09707">
    <property type="entry name" value="Cas_Cas2CT1978"/>
    <property type="match status" value="1"/>
</dbReference>
<evidence type="ECO:0000313" key="1">
    <source>
        <dbReference type="EMBL" id="MFC4517947.1"/>
    </source>
</evidence>
<evidence type="ECO:0000313" key="2">
    <source>
        <dbReference type="Proteomes" id="UP001595990"/>
    </source>
</evidence>
<dbReference type="Gene3D" id="3.30.70.240">
    <property type="match status" value="1"/>
</dbReference>
<dbReference type="RefSeq" id="WP_417924351.1">
    <property type="nucleotide sequence ID" value="NZ_JBHSFS010000029.1"/>
</dbReference>
<dbReference type="InterPro" id="IPR010152">
    <property type="entry name" value="CRISPR-assoc_prot_Cas2_sub"/>
</dbReference>
<reference evidence="2" key="1">
    <citation type="journal article" date="2019" name="Int. J. Syst. Evol. Microbiol.">
        <title>The Global Catalogue of Microorganisms (GCM) 10K type strain sequencing project: providing services to taxonomists for standard genome sequencing and annotation.</title>
        <authorList>
            <consortium name="The Broad Institute Genomics Platform"/>
            <consortium name="The Broad Institute Genome Sequencing Center for Infectious Disease"/>
            <person name="Wu L."/>
            <person name="Ma J."/>
        </authorList>
    </citation>
    <scope>NUCLEOTIDE SEQUENCE [LARGE SCALE GENOMIC DNA]</scope>
    <source>
        <strain evidence="2">CECT 8064</strain>
    </source>
</reference>
<dbReference type="CDD" id="cd09755">
    <property type="entry name" value="Cas2_I-E"/>
    <property type="match status" value="1"/>
</dbReference>
<sequence>MSAATTVVVLVAAPSGLRGHLTRWFVEVAPGIFVGSPNVRIRDSLWRVLSDRIGDGQAVVIEPARTEQNWTVRTAGQDRWTPIDFDGLTLMSRPRESAAQPWNAANQVKGNGMIT</sequence>
<proteinExistence type="predicted"/>
<name>A0ABV9BVC2_9ACTN</name>
<comment type="caution">
    <text evidence="1">The sequence shown here is derived from an EMBL/GenBank/DDBJ whole genome shotgun (WGS) entry which is preliminary data.</text>
</comment>
<dbReference type="NCBIfam" id="TIGR01873">
    <property type="entry name" value="cas_CT1978"/>
    <property type="match status" value="1"/>
</dbReference>
<protein>
    <submittedName>
        <fullName evidence="1">Type I-E CRISPR-associated endoribonuclease Cas2e</fullName>
    </submittedName>
</protein>
<gene>
    <name evidence="1" type="primary">cas2e</name>
    <name evidence="1" type="ORF">ACFPEN_34335</name>
</gene>